<protein>
    <submittedName>
        <fullName evidence="1">Panthothenate kinase</fullName>
    </submittedName>
</protein>
<dbReference type="Gene3D" id="3.40.50.300">
    <property type="entry name" value="P-loop containing nucleotide triphosphate hydrolases"/>
    <property type="match status" value="3"/>
</dbReference>
<proteinExistence type="predicted"/>
<sequence length="210" mass="23199">MSVSLDDVAGEIIARAGNTKRFLVAIAGPPGAGKSTLADNVAKALKARSESAEVLPMDGFHMDNAVLIEKGLLKRKGVPDSFDVRAFLDIVRAVRAADQEVLVPVFDRSREIAIASARIVSADHRFIVIEGNYLLFSQGKWAELEGMFDYSIMLAPPMEVLEERLWARWRGYDLDEEAASAKVYGNDLPNGRLILENRRRADVTIDIVQD</sequence>
<dbReference type="OrthoDB" id="3192509at2"/>
<organism evidence="1 2">
    <name type="scientific">Rhizobium hainanense</name>
    <dbReference type="NCBI Taxonomy" id="52131"/>
    <lineage>
        <taxon>Bacteria</taxon>
        <taxon>Pseudomonadati</taxon>
        <taxon>Pseudomonadota</taxon>
        <taxon>Alphaproteobacteria</taxon>
        <taxon>Hyphomicrobiales</taxon>
        <taxon>Rhizobiaceae</taxon>
        <taxon>Rhizobium/Agrobacterium group</taxon>
        <taxon>Rhizobium</taxon>
    </lineage>
</organism>
<dbReference type="EMBL" id="FMAC01000008">
    <property type="protein sequence ID" value="SCB31529.1"/>
    <property type="molecule type" value="Genomic_DNA"/>
</dbReference>
<keyword evidence="2" id="KW-1185">Reference proteome</keyword>
<dbReference type="SUPFAM" id="SSF52540">
    <property type="entry name" value="P-loop containing nucleoside triphosphate hydrolases"/>
    <property type="match status" value="1"/>
</dbReference>
<dbReference type="RefSeq" id="WP_075855344.1">
    <property type="nucleotide sequence ID" value="NZ_FMAC01000008.1"/>
</dbReference>
<gene>
    <name evidence="1" type="ORF">GA0061100_108155</name>
</gene>
<name>A0A1C3VUX5_9HYPH</name>
<evidence type="ECO:0000313" key="1">
    <source>
        <dbReference type="EMBL" id="SCB31529.1"/>
    </source>
</evidence>
<dbReference type="PANTHER" id="PTHR10285">
    <property type="entry name" value="URIDINE KINASE"/>
    <property type="match status" value="1"/>
</dbReference>
<keyword evidence="1" id="KW-0418">Kinase</keyword>
<dbReference type="STRING" id="52131.GA0061100_108155"/>
<reference evidence="2" key="1">
    <citation type="submission" date="2016-08" db="EMBL/GenBank/DDBJ databases">
        <authorList>
            <person name="Varghese N."/>
            <person name="Submissions Spin"/>
        </authorList>
    </citation>
    <scope>NUCLEOTIDE SEQUENCE [LARGE SCALE GENOMIC DNA]</scope>
    <source>
        <strain evidence="2">CCBAU 57015</strain>
    </source>
</reference>
<dbReference type="NCBIfam" id="NF006746">
    <property type="entry name" value="PRK09270.1-5"/>
    <property type="match status" value="1"/>
</dbReference>
<accession>A0A1C3VUX5</accession>
<dbReference type="InterPro" id="IPR027417">
    <property type="entry name" value="P-loop_NTPase"/>
</dbReference>
<dbReference type="GO" id="GO:0016301">
    <property type="term" value="F:kinase activity"/>
    <property type="evidence" value="ECO:0007669"/>
    <property type="project" value="UniProtKB-KW"/>
</dbReference>
<dbReference type="Proteomes" id="UP000186228">
    <property type="component" value="Unassembled WGS sequence"/>
</dbReference>
<keyword evidence="1" id="KW-0808">Transferase</keyword>
<evidence type="ECO:0000313" key="2">
    <source>
        <dbReference type="Proteomes" id="UP000186228"/>
    </source>
</evidence>
<dbReference type="AlphaFoldDB" id="A0A1C3VUX5"/>